<gene>
    <name evidence="2" type="ORF">FJR03_09590</name>
</gene>
<feature type="signal peptide" evidence="1">
    <location>
        <begin position="1"/>
        <end position="18"/>
    </location>
</feature>
<proteinExistence type="predicted"/>
<dbReference type="Pfam" id="PF06980">
    <property type="entry name" value="DUF1302"/>
    <property type="match status" value="1"/>
</dbReference>
<keyword evidence="3" id="KW-1185">Reference proteome</keyword>
<reference evidence="2 3" key="1">
    <citation type="submission" date="2019-06" db="EMBL/GenBank/DDBJ databases">
        <title>Sulfurimonas gotlandica sp. nov., a chemoautotrophic and psychrotolerant epsilonproteobacterium isolated from a pelagic redoxcline, and an emended description of the genus Sulfurimonas.</title>
        <authorList>
            <person name="Wang S."/>
            <person name="Jiang L."/>
            <person name="Shao Z."/>
        </authorList>
    </citation>
    <scope>NUCLEOTIDE SEQUENCE [LARGE SCALE GENOMIC DNA]</scope>
    <source>
        <strain evidence="2 3">B2</strain>
    </source>
</reference>
<protein>
    <submittedName>
        <fullName evidence="2">DUF1302 domain-containing protein</fullName>
    </submittedName>
</protein>
<evidence type="ECO:0000313" key="3">
    <source>
        <dbReference type="Proteomes" id="UP000593910"/>
    </source>
</evidence>
<feature type="chain" id="PRO_5032304832" evidence="1">
    <location>
        <begin position="19"/>
        <end position="429"/>
    </location>
</feature>
<evidence type="ECO:0000313" key="2">
    <source>
        <dbReference type="EMBL" id="QOP41974.1"/>
    </source>
</evidence>
<name>A0A7M1AX26_9BACT</name>
<dbReference type="Proteomes" id="UP000593910">
    <property type="component" value="Chromosome"/>
</dbReference>
<dbReference type="KEGG" id="smax:FJR03_09590"/>
<dbReference type="AlphaFoldDB" id="A0A7M1AX26"/>
<organism evidence="2 3">
    <name type="scientific">Sulfurimonas marina</name>
    <dbReference type="NCBI Taxonomy" id="2590551"/>
    <lineage>
        <taxon>Bacteria</taxon>
        <taxon>Pseudomonadati</taxon>
        <taxon>Campylobacterota</taxon>
        <taxon>Epsilonproteobacteria</taxon>
        <taxon>Campylobacterales</taxon>
        <taxon>Sulfurimonadaceae</taxon>
        <taxon>Sulfurimonas</taxon>
    </lineage>
</organism>
<accession>A0A7M1AX26</accession>
<evidence type="ECO:0000256" key="1">
    <source>
        <dbReference type="SAM" id="SignalP"/>
    </source>
</evidence>
<dbReference type="InterPro" id="IPR010727">
    <property type="entry name" value="DUF1302"/>
</dbReference>
<dbReference type="RefSeq" id="WP_193113294.1">
    <property type="nucleotide sequence ID" value="NZ_CP041165.1"/>
</dbReference>
<sequence>MLTRLFFVSLLVTTLAVADDVDAFMDGFDEEPLSTVVQPQKEEAKFSLSNYGIEGKFKQEFAYSYQNNAPHDRFSSLRTSLFLEYNRDLWKSFKFKINGNGFYDLSYKMKGEEEFTKEELNALQSEVELFDAYIQGSITDDLDIKLGRQVIVWGKSDTIRVVDVLNPLDNRRPGMVDIEDLRLSSAMAKFDYYYKNWDIAPIVILEQREDKNPPYGGDFNPSPIKQPLQKKPNDVTYALNISGEFTGFDLDFYYAHVYPNFEFYPRTDVNIENKIDMYGAAIAYVYGSLLLKGEAAYMQNYEFLQTGDEKFDRLDMLLGFEYNGIADTTLSLDIANKRFVNTNEFKKDNYQGAFRVTSDFKNATVHLNYLVSAFGDTFSDGGYQRAWIVYDASDSIKTTFGVVDYLKGNSFFDAISDNDMLFYDISYSF</sequence>
<dbReference type="EMBL" id="CP041165">
    <property type="protein sequence ID" value="QOP41974.1"/>
    <property type="molecule type" value="Genomic_DNA"/>
</dbReference>
<keyword evidence="1" id="KW-0732">Signal</keyword>